<name>Q75BM5_EREGS</name>
<evidence type="ECO:0000256" key="1">
    <source>
        <dbReference type="SAM" id="MobiDB-lite"/>
    </source>
</evidence>
<evidence type="ECO:0000313" key="2">
    <source>
        <dbReference type="EMBL" id="AAS51472.1"/>
    </source>
</evidence>
<feature type="region of interest" description="Disordered" evidence="1">
    <location>
        <begin position="43"/>
        <end position="87"/>
    </location>
</feature>
<reference evidence="3" key="2">
    <citation type="journal article" date="2013" name="G3 (Bethesda)">
        <title>Genomes of Ashbya fungi isolated from insects reveal four mating-type loci, numerous translocations, lack of transposons, and distinct gene duplications.</title>
        <authorList>
            <person name="Dietrich F.S."/>
            <person name="Voegeli S."/>
            <person name="Kuo S."/>
            <person name="Philippsen P."/>
        </authorList>
    </citation>
    <scope>GENOME REANNOTATION</scope>
    <source>
        <strain evidence="3">ATCC 10895 / CBS 109.51 / FGSC 9923 / NRRL Y-1056</strain>
    </source>
</reference>
<organism evidence="2 3">
    <name type="scientific">Eremothecium gossypii (strain ATCC 10895 / CBS 109.51 / FGSC 9923 / NRRL Y-1056)</name>
    <name type="common">Yeast</name>
    <name type="synonym">Ashbya gossypii</name>
    <dbReference type="NCBI Taxonomy" id="284811"/>
    <lineage>
        <taxon>Eukaryota</taxon>
        <taxon>Fungi</taxon>
        <taxon>Dikarya</taxon>
        <taxon>Ascomycota</taxon>
        <taxon>Saccharomycotina</taxon>
        <taxon>Saccharomycetes</taxon>
        <taxon>Saccharomycetales</taxon>
        <taxon>Saccharomycetaceae</taxon>
        <taxon>Eremothecium</taxon>
    </lineage>
</organism>
<feature type="compositionally biased region" description="Gly residues" evidence="1">
    <location>
        <begin position="1"/>
        <end position="12"/>
    </location>
</feature>
<dbReference type="EMBL" id="AE016816">
    <property type="protein sequence ID" value="AAS51472.1"/>
    <property type="molecule type" value="Genomic_DNA"/>
</dbReference>
<dbReference type="HOGENOM" id="CLU_034560_0_0_1"/>
<protein>
    <submittedName>
        <fullName evidence="2">ACR246Wp</fullName>
    </submittedName>
</protein>
<dbReference type="SUPFAM" id="SSF53448">
    <property type="entry name" value="Nucleotide-diphospho-sugar transferases"/>
    <property type="match status" value="1"/>
</dbReference>
<dbReference type="FunCoup" id="Q75BM5">
    <property type="interactions" value="42"/>
</dbReference>
<dbReference type="OrthoDB" id="2014201at2759"/>
<dbReference type="eggNOG" id="ENOG502R2Z2">
    <property type="taxonomic scope" value="Eukaryota"/>
</dbReference>
<accession>Q75BM5</accession>
<evidence type="ECO:0000313" key="3">
    <source>
        <dbReference type="Proteomes" id="UP000000591"/>
    </source>
</evidence>
<dbReference type="InParanoid" id="Q75BM5"/>
<feature type="compositionally biased region" description="Acidic residues" evidence="1">
    <location>
        <begin position="66"/>
        <end position="75"/>
    </location>
</feature>
<proteinExistence type="predicted"/>
<dbReference type="Proteomes" id="UP000000591">
    <property type="component" value="Chromosome III"/>
</dbReference>
<dbReference type="GeneID" id="4619783"/>
<gene>
    <name evidence="2" type="ORF">AGOS_ACR246W</name>
</gene>
<dbReference type="KEGG" id="ago:AGOS_ACR246W"/>
<keyword evidence="3" id="KW-1185">Reference proteome</keyword>
<dbReference type="InterPro" id="IPR029044">
    <property type="entry name" value="Nucleotide-diphossugar_trans"/>
</dbReference>
<dbReference type="AlphaFoldDB" id="Q75BM5"/>
<dbReference type="RefSeq" id="NP_983648.1">
    <property type="nucleotide sequence ID" value="NM_209001.1"/>
</dbReference>
<dbReference type="Gene3D" id="3.90.550.10">
    <property type="entry name" value="Spore Coat Polysaccharide Biosynthesis Protein SpsA, Chain A"/>
    <property type="match status" value="1"/>
</dbReference>
<dbReference type="OMA" id="CIREYMT"/>
<feature type="region of interest" description="Disordered" evidence="1">
    <location>
        <begin position="1"/>
        <end position="23"/>
    </location>
</feature>
<reference evidence="2 3" key="1">
    <citation type="journal article" date="2004" name="Science">
        <title>The Ashbya gossypii genome as a tool for mapping the ancient Saccharomyces cerevisiae genome.</title>
        <authorList>
            <person name="Dietrich F.S."/>
            <person name="Voegeli S."/>
            <person name="Brachat S."/>
            <person name="Lerch A."/>
            <person name="Gates K."/>
            <person name="Steiner S."/>
            <person name="Mohr C."/>
            <person name="Pohlmann R."/>
            <person name="Luedi P."/>
            <person name="Choi S."/>
            <person name="Wing R.A."/>
            <person name="Flavier A."/>
            <person name="Gaffney T.D."/>
            <person name="Philippsen P."/>
        </authorList>
    </citation>
    <scope>NUCLEOTIDE SEQUENCE [LARGE SCALE GENOMIC DNA]</scope>
    <source>
        <strain evidence="3">ATCC 10895 / CBS 109.51 / FGSC 9923 / NRRL Y-1056</strain>
    </source>
</reference>
<sequence>MSYGFSGSGGMGCSRPTTPELTKELNIPKDVASAMRKSLSYDFLNVPGGDEQASPIGTPTTATAEDGADGLESETGDGPRAADEGGKGEFADYQLWHHHRGSDVGVAKSQSSTYESLLEVMLGWDFSGKQTGGDKGAPRGSSEEALAVRQWLNPRSSFSAASTNEPELCLTASRKSSLMTLSRSASSAFERKCWITVCTSLADMQPILALRKSLQNIQSKYRLLVLYDAEQSDVAECLVSHDFYTLGITPLAPRLSAELASDGTLLPRWLLLAAWHELNGAYDDVCYLSPYLLAVASIDELLDFNDEIDNETCTLVVNRTRIPSVITFKPHNEIRMVFDEYLTVYGADLEKLEKLRGLSDWGILSELFSESCHRLSDRYGVDVGDDSLPVMRGVKVLDFGHVKPWLHAADDKNAYVRLWWSFWDNGTV</sequence>